<accession>A0A1F8F3T9</accession>
<evidence type="ECO:0000313" key="6">
    <source>
        <dbReference type="Proteomes" id="UP000178023"/>
    </source>
</evidence>
<sequence>MPAGLENAWKKYKAIVSPDVFEIGAITIKEEELNQIQASIQSLQDLKNQITKISVTKLLEIFIGGALKIGASDVHFEPEAKNTRVRYRLDGYLQDAVFVETKDYKKVVNRVKVLAQLKLNIHDTPQDGRFTIRQKDTDVEVRVSVLPSEYGETIVMRLLDPRRVMGKIEELGMRDDILALVKKQLDKAVGVILTTGPTGSGKTTTLYSFVNYLNTPDTKIITIEDPIEYHITGISQTQVEPEKGYTFVNGLRAIVRQDPDVVLVGEIRDLETAEIAMQAALTGHIVLSTLHTNDAAGTIPRLVDLGVKSQTIAPALNMAMAQRLLRKLCPACKKATELHGEDLERIKKHMTPLVERFKLPMVDDKLVVYAPQGCKECNNLGFKGRIGVYEAFTISREMEFLILKNAPVSEIRDRAIEEGMVTFMQDAFLKLIAGTTALDEIYRVLGVV</sequence>
<dbReference type="Proteomes" id="UP000178023">
    <property type="component" value="Unassembled WGS sequence"/>
</dbReference>
<dbReference type="AlphaFoldDB" id="A0A1F8F3T9"/>
<gene>
    <name evidence="5" type="ORF">A2750_01550</name>
</gene>
<evidence type="ECO:0000259" key="4">
    <source>
        <dbReference type="PROSITE" id="PS00662"/>
    </source>
</evidence>
<keyword evidence="2" id="KW-0547">Nucleotide-binding</keyword>
<reference evidence="5 6" key="1">
    <citation type="journal article" date="2016" name="Nat. Commun.">
        <title>Thousands of microbial genomes shed light on interconnected biogeochemical processes in an aquifer system.</title>
        <authorList>
            <person name="Anantharaman K."/>
            <person name="Brown C.T."/>
            <person name="Hug L.A."/>
            <person name="Sharon I."/>
            <person name="Castelle C.J."/>
            <person name="Probst A.J."/>
            <person name="Thomas B.C."/>
            <person name="Singh A."/>
            <person name="Wilkins M.J."/>
            <person name="Karaoz U."/>
            <person name="Brodie E.L."/>
            <person name="Williams K.H."/>
            <person name="Hubbard S.S."/>
            <person name="Banfield J.F."/>
        </authorList>
    </citation>
    <scope>NUCLEOTIDE SEQUENCE [LARGE SCALE GENOMIC DNA]</scope>
</reference>
<protein>
    <recommendedName>
        <fullName evidence="4">Bacterial type II secretion system protein E domain-containing protein</fullName>
    </recommendedName>
</protein>
<evidence type="ECO:0000256" key="3">
    <source>
        <dbReference type="ARBA" id="ARBA00022840"/>
    </source>
</evidence>
<dbReference type="GO" id="GO:0005886">
    <property type="term" value="C:plasma membrane"/>
    <property type="evidence" value="ECO:0007669"/>
    <property type="project" value="TreeGrafter"/>
</dbReference>
<dbReference type="PANTHER" id="PTHR30258">
    <property type="entry name" value="TYPE II SECRETION SYSTEM PROTEIN GSPE-RELATED"/>
    <property type="match status" value="1"/>
</dbReference>
<dbReference type="SUPFAM" id="SSF52540">
    <property type="entry name" value="P-loop containing nucleoside triphosphate hydrolases"/>
    <property type="match status" value="1"/>
</dbReference>
<comment type="caution">
    <text evidence="5">The sequence shown here is derived from an EMBL/GenBank/DDBJ whole genome shotgun (WGS) entry which is preliminary data.</text>
</comment>
<name>A0A1F8F3T9_9BACT</name>
<evidence type="ECO:0000256" key="2">
    <source>
        <dbReference type="ARBA" id="ARBA00022741"/>
    </source>
</evidence>
<keyword evidence="3" id="KW-0067">ATP-binding</keyword>
<organism evidence="5 6">
    <name type="scientific">Candidatus Yanofskybacteria bacterium RIFCSPHIGHO2_01_FULL_45_42</name>
    <dbReference type="NCBI Taxonomy" id="1802671"/>
    <lineage>
        <taxon>Bacteria</taxon>
        <taxon>Candidatus Yanofskyibacteriota</taxon>
    </lineage>
</organism>
<comment type="similarity">
    <text evidence="1">Belongs to the GSP E family.</text>
</comment>
<dbReference type="CDD" id="cd01129">
    <property type="entry name" value="PulE-GspE-like"/>
    <property type="match status" value="1"/>
</dbReference>
<dbReference type="SMART" id="SM00382">
    <property type="entry name" value="AAA"/>
    <property type="match status" value="1"/>
</dbReference>
<dbReference type="GO" id="GO:0016887">
    <property type="term" value="F:ATP hydrolysis activity"/>
    <property type="evidence" value="ECO:0007669"/>
    <property type="project" value="TreeGrafter"/>
</dbReference>
<dbReference type="GO" id="GO:0005524">
    <property type="term" value="F:ATP binding"/>
    <property type="evidence" value="ECO:0007669"/>
    <property type="project" value="UniProtKB-KW"/>
</dbReference>
<proteinExistence type="inferred from homology"/>
<dbReference type="Pfam" id="PF00437">
    <property type="entry name" value="T2SSE"/>
    <property type="match status" value="1"/>
</dbReference>
<dbReference type="Gene3D" id="3.40.50.300">
    <property type="entry name" value="P-loop containing nucleotide triphosphate hydrolases"/>
    <property type="match status" value="1"/>
</dbReference>
<dbReference type="InterPro" id="IPR003593">
    <property type="entry name" value="AAA+_ATPase"/>
</dbReference>
<dbReference type="InterPro" id="IPR001482">
    <property type="entry name" value="T2SS/T4SS_dom"/>
</dbReference>
<evidence type="ECO:0000256" key="1">
    <source>
        <dbReference type="ARBA" id="ARBA00006611"/>
    </source>
</evidence>
<dbReference type="PROSITE" id="PS00662">
    <property type="entry name" value="T2SP_E"/>
    <property type="match status" value="1"/>
</dbReference>
<dbReference type="Gene3D" id="3.30.450.90">
    <property type="match status" value="1"/>
</dbReference>
<dbReference type="InterPro" id="IPR027417">
    <property type="entry name" value="P-loop_NTPase"/>
</dbReference>
<dbReference type="PANTHER" id="PTHR30258:SF3">
    <property type="entry name" value="SLL1921 PROTEIN"/>
    <property type="match status" value="1"/>
</dbReference>
<evidence type="ECO:0000313" key="5">
    <source>
        <dbReference type="EMBL" id="OGN07815.1"/>
    </source>
</evidence>
<feature type="domain" description="Bacterial type II secretion system protein E" evidence="4">
    <location>
        <begin position="255"/>
        <end position="269"/>
    </location>
</feature>
<dbReference type="EMBL" id="MGJL01000019">
    <property type="protein sequence ID" value="OGN07815.1"/>
    <property type="molecule type" value="Genomic_DNA"/>
</dbReference>